<evidence type="ECO:0000256" key="2">
    <source>
        <dbReference type="SAM" id="Phobius"/>
    </source>
</evidence>
<feature type="coiled-coil region" evidence="1">
    <location>
        <begin position="132"/>
        <end position="159"/>
    </location>
</feature>
<evidence type="ECO:0000256" key="1">
    <source>
        <dbReference type="SAM" id="Coils"/>
    </source>
</evidence>
<keyword evidence="2" id="KW-1133">Transmembrane helix</keyword>
<dbReference type="AlphaFoldDB" id="A0A7S3KEM5"/>
<evidence type="ECO:0000313" key="3">
    <source>
        <dbReference type="EMBL" id="CAE0381183.1"/>
    </source>
</evidence>
<feature type="transmembrane region" description="Helical" evidence="2">
    <location>
        <begin position="319"/>
        <end position="338"/>
    </location>
</feature>
<protein>
    <submittedName>
        <fullName evidence="3">Uncharacterized protein</fullName>
    </submittedName>
</protein>
<proteinExistence type="predicted"/>
<keyword evidence="1" id="KW-0175">Coiled coil</keyword>
<reference evidence="3" key="1">
    <citation type="submission" date="2021-01" db="EMBL/GenBank/DDBJ databases">
        <authorList>
            <person name="Corre E."/>
            <person name="Pelletier E."/>
            <person name="Niang G."/>
            <person name="Scheremetjew M."/>
            <person name="Finn R."/>
            <person name="Kale V."/>
            <person name="Holt S."/>
            <person name="Cochrane G."/>
            <person name="Meng A."/>
            <person name="Brown T."/>
            <person name="Cohen L."/>
        </authorList>
    </citation>
    <scope>NUCLEOTIDE SEQUENCE</scope>
    <source>
        <strain evidence="3">CT5</strain>
    </source>
</reference>
<sequence>MPLDPRSDGEIGEELQGKLSDVVNKKYKNEAAKKKKVLDSKLKKIEKKWNKYADDARKLGINTTVFCDETCSHECFLQADQATYDVLTKCLIGKCQCFKPKLPNVDKKISFDALITLKKIITEEEEDSLKVVDTYGKIADKYEAEVESLKNTANSIDEVIEETLKTVNAKKQHQEAQIVDTKNSIKNPESITSALPANPSTLDKAISSTAKALKKELETASVTLETPPATADPAKSDSEILDPASTEKPSCNLTCFNECLNLKKYIPFPVIQQCIDLRCHCSLKGLTDNAESFIALTSNEVIVKKMEESMQEHSSVLKVFLVFIIVSLITLAAAYLVFKYTEERGKRRAYNSYGVNNDQAYEKLA</sequence>
<keyword evidence="2" id="KW-0812">Transmembrane</keyword>
<accession>A0A7S3KEM5</accession>
<keyword evidence="2" id="KW-0472">Membrane</keyword>
<name>A0A7S3KEM5_EUPCR</name>
<gene>
    <name evidence="3" type="ORF">ECRA1380_LOCUS6145</name>
</gene>
<organism evidence="3">
    <name type="scientific">Euplotes crassus</name>
    <dbReference type="NCBI Taxonomy" id="5936"/>
    <lineage>
        <taxon>Eukaryota</taxon>
        <taxon>Sar</taxon>
        <taxon>Alveolata</taxon>
        <taxon>Ciliophora</taxon>
        <taxon>Intramacronucleata</taxon>
        <taxon>Spirotrichea</taxon>
        <taxon>Hypotrichia</taxon>
        <taxon>Euplotida</taxon>
        <taxon>Euplotidae</taxon>
        <taxon>Moneuplotes</taxon>
    </lineage>
</organism>
<dbReference type="EMBL" id="HBIK01013142">
    <property type="protein sequence ID" value="CAE0381183.1"/>
    <property type="molecule type" value="Transcribed_RNA"/>
</dbReference>